<dbReference type="AlphaFoldDB" id="A0A7C3Q0J3"/>
<accession>A0A7C3Q0J3</accession>
<gene>
    <name evidence="1" type="ORF">ENU78_09545</name>
</gene>
<sequence>MKRLLLSREVILSRIKEDDNFAIAEHYLRRPLEAVFDIGIIFYRECPKLFQRLLREKILLKWQGIETD</sequence>
<protein>
    <submittedName>
        <fullName evidence="1">Uncharacterized protein</fullName>
    </submittedName>
</protein>
<dbReference type="EMBL" id="DTDV01000023">
    <property type="protein sequence ID" value="HGK24650.1"/>
    <property type="molecule type" value="Genomic_DNA"/>
</dbReference>
<organism evidence="1">
    <name type="scientific">Dictyoglomus thermophilum</name>
    <dbReference type="NCBI Taxonomy" id="14"/>
    <lineage>
        <taxon>Bacteria</taxon>
        <taxon>Pseudomonadati</taxon>
        <taxon>Dictyoglomota</taxon>
        <taxon>Dictyoglomia</taxon>
        <taxon>Dictyoglomales</taxon>
        <taxon>Dictyoglomaceae</taxon>
        <taxon>Dictyoglomus</taxon>
    </lineage>
</organism>
<comment type="caution">
    <text evidence="1">The sequence shown here is derived from an EMBL/GenBank/DDBJ whole genome shotgun (WGS) entry which is preliminary data.</text>
</comment>
<evidence type="ECO:0000313" key="1">
    <source>
        <dbReference type="EMBL" id="HGK24650.1"/>
    </source>
</evidence>
<name>A0A7C3Q0J3_DICTH</name>
<dbReference type="RefSeq" id="WP_149122375.1">
    <property type="nucleotide sequence ID" value="NZ_VTFL01000001.1"/>
</dbReference>
<reference evidence="1" key="1">
    <citation type="journal article" date="2020" name="mSystems">
        <title>Genome- and Community-Level Interaction Insights into Carbon Utilization and Element Cycling Functions of Hydrothermarchaeota in Hydrothermal Sediment.</title>
        <authorList>
            <person name="Zhou Z."/>
            <person name="Liu Y."/>
            <person name="Xu W."/>
            <person name="Pan J."/>
            <person name="Luo Z.H."/>
            <person name="Li M."/>
        </authorList>
    </citation>
    <scope>NUCLEOTIDE SEQUENCE [LARGE SCALE GENOMIC DNA]</scope>
    <source>
        <strain evidence="1">SpSt-70</strain>
    </source>
</reference>
<proteinExistence type="predicted"/>